<dbReference type="STRING" id="428992.SAMN05216272_109107"/>
<evidence type="ECO:0000256" key="4">
    <source>
        <dbReference type="ARBA" id="ARBA00022553"/>
    </source>
</evidence>
<dbReference type="InterPro" id="IPR036097">
    <property type="entry name" value="HisK_dim/P_sf"/>
</dbReference>
<dbReference type="PANTHER" id="PTHR45436:SF16">
    <property type="entry name" value="HISTIDINE KINASE"/>
    <property type="match status" value="1"/>
</dbReference>
<dbReference type="Gene3D" id="1.10.287.130">
    <property type="match status" value="1"/>
</dbReference>
<dbReference type="SUPFAM" id="SSF55874">
    <property type="entry name" value="ATPase domain of HSP90 chaperone/DNA topoisomerase II/histidine kinase"/>
    <property type="match status" value="1"/>
</dbReference>
<dbReference type="GO" id="GO:0005886">
    <property type="term" value="C:plasma membrane"/>
    <property type="evidence" value="ECO:0007669"/>
    <property type="project" value="TreeGrafter"/>
</dbReference>
<dbReference type="PANTHER" id="PTHR45436">
    <property type="entry name" value="SENSOR HISTIDINE KINASE YKOH"/>
    <property type="match status" value="1"/>
</dbReference>
<evidence type="ECO:0000256" key="10">
    <source>
        <dbReference type="ARBA" id="ARBA00023136"/>
    </source>
</evidence>
<dbReference type="Gene3D" id="3.30.565.10">
    <property type="entry name" value="Histidine kinase-like ATPase, C-terminal domain"/>
    <property type="match status" value="1"/>
</dbReference>
<comment type="subcellular location">
    <subcellularLocation>
        <location evidence="2">Membrane</location>
    </subcellularLocation>
</comment>
<evidence type="ECO:0000256" key="8">
    <source>
        <dbReference type="ARBA" id="ARBA00022989"/>
    </source>
</evidence>
<keyword evidence="10 11" id="KW-0472">Membrane</keyword>
<evidence type="ECO:0000256" key="9">
    <source>
        <dbReference type="ARBA" id="ARBA00023012"/>
    </source>
</evidence>
<dbReference type="PROSITE" id="PS50885">
    <property type="entry name" value="HAMP"/>
    <property type="match status" value="1"/>
</dbReference>
<keyword evidence="9" id="KW-0902">Two-component regulatory system</keyword>
<dbReference type="RefSeq" id="WP_090265742.1">
    <property type="nucleotide sequence ID" value="NZ_FNDS01000009.1"/>
</dbReference>
<dbReference type="Pfam" id="PF00512">
    <property type="entry name" value="HisKA"/>
    <property type="match status" value="1"/>
</dbReference>
<evidence type="ECO:0000256" key="1">
    <source>
        <dbReference type="ARBA" id="ARBA00000085"/>
    </source>
</evidence>
<evidence type="ECO:0000256" key="7">
    <source>
        <dbReference type="ARBA" id="ARBA00022777"/>
    </source>
</evidence>
<accession>A0A1G8KMC3</accession>
<dbReference type="OrthoDB" id="9121563at2"/>
<dbReference type="SMART" id="SM00387">
    <property type="entry name" value="HATPase_c"/>
    <property type="match status" value="1"/>
</dbReference>
<dbReference type="InterPro" id="IPR003660">
    <property type="entry name" value="HAMP_dom"/>
</dbReference>
<dbReference type="InterPro" id="IPR050428">
    <property type="entry name" value="TCS_sensor_his_kinase"/>
</dbReference>
<dbReference type="GO" id="GO:0000155">
    <property type="term" value="F:phosphorelay sensor kinase activity"/>
    <property type="evidence" value="ECO:0007669"/>
    <property type="project" value="InterPro"/>
</dbReference>
<dbReference type="InterPro" id="IPR036890">
    <property type="entry name" value="HATPase_C_sf"/>
</dbReference>
<feature type="transmembrane region" description="Helical" evidence="11">
    <location>
        <begin position="131"/>
        <end position="154"/>
    </location>
</feature>
<evidence type="ECO:0000256" key="11">
    <source>
        <dbReference type="SAM" id="Phobius"/>
    </source>
</evidence>
<dbReference type="EMBL" id="FNDS01000009">
    <property type="protein sequence ID" value="SDI44040.1"/>
    <property type="molecule type" value="Genomic_DNA"/>
</dbReference>
<dbReference type="PRINTS" id="PR00344">
    <property type="entry name" value="BCTRLSENSOR"/>
</dbReference>
<dbReference type="SMART" id="SM00304">
    <property type="entry name" value="HAMP"/>
    <property type="match status" value="1"/>
</dbReference>
<keyword evidence="8 11" id="KW-1133">Transmembrane helix</keyword>
<evidence type="ECO:0000259" key="12">
    <source>
        <dbReference type="PROSITE" id="PS50109"/>
    </source>
</evidence>
<organism evidence="14 15">
    <name type="scientific">Pseudomonas panipatensis</name>
    <dbReference type="NCBI Taxonomy" id="428992"/>
    <lineage>
        <taxon>Bacteria</taxon>
        <taxon>Pseudomonadati</taxon>
        <taxon>Pseudomonadota</taxon>
        <taxon>Gammaproteobacteria</taxon>
        <taxon>Pseudomonadales</taxon>
        <taxon>Pseudomonadaceae</taxon>
        <taxon>Pseudomonas</taxon>
    </lineage>
</organism>
<evidence type="ECO:0000256" key="6">
    <source>
        <dbReference type="ARBA" id="ARBA00022692"/>
    </source>
</evidence>
<feature type="domain" description="Histidine kinase" evidence="12">
    <location>
        <begin position="218"/>
        <end position="425"/>
    </location>
</feature>
<dbReference type="InterPro" id="IPR003594">
    <property type="entry name" value="HATPase_dom"/>
</dbReference>
<reference evidence="15" key="1">
    <citation type="submission" date="2016-10" db="EMBL/GenBank/DDBJ databases">
        <authorList>
            <person name="Varghese N."/>
            <person name="Submissions S."/>
        </authorList>
    </citation>
    <scope>NUCLEOTIDE SEQUENCE [LARGE SCALE GENOMIC DNA]</scope>
    <source>
        <strain evidence="15">CCM 7469</strain>
    </source>
</reference>
<sequence length="425" mass="46868">MEYKQSLSRRIVFAFVLMTALVGGLFSVGIVGVVHVVEERLISHDLGGEMDRIINEDLLSGRGPRLDPGMRFFISDGMGVYAMPPALQRLEEGFHEVFDGELSFHALVRDSYGRRFVLLQDQSDFEAREQILYAAVVTGYVVSLAFAGLLGWLLSRKVMEPVARLARQVRHRDQLLDLAPPLAPDYASDEVGELASAFDYAMGKLHDVLNREKLFTSDVSHELRTPLMVIASSCELLAEDASLGPRARNQVARIAAASEEMRDLVQTFLMLARARTKDLGIAPQAGVLSVADDLVAQWREPIEAKGLALIYQPDAVPAGQFNAAFLRSVMSNLLRNAMHYTDSGHIRLQLCDSGFVIEDTGEGIPEEHRERMFQPFVRGASQRGEGLGLGLSLVKRICAAAGWEVSLHPAQPHGCRFEVRLASVA</sequence>
<keyword evidence="7 14" id="KW-0418">Kinase</keyword>
<evidence type="ECO:0000256" key="3">
    <source>
        <dbReference type="ARBA" id="ARBA00012438"/>
    </source>
</evidence>
<keyword evidence="15" id="KW-1185">Reference proteome</keyword>
<evidence type="ECO:0000313" key="15">
    <source>
        <dbReference type="Proteomes" id="UP000199636"/>
    </source>
</evidence>
<keyword evidence="4" id="KW-0597">Phosphoprotein</keyword>
<keyword evidence="6 11" id="KW-0812">Transmembrane</keyword>
<evidence type="ECO:0000313" key="14">
    <source>
        <dbReference type="EMBL" id="SDI44040.1"/>
    </source>
</evidence>
<dbReference type="InterPro" id="IPR005467">
    <property type="entry name" value="His_kinase_dom"/>
</dbReference>
<dbReference type="SUPFAM" id="SSF47384">
    <property type="entry name" value="Homodimeric domain of signal transducing histidine kinase"/>
    <property type="match status" value="1"/>
</dbReference>
<dbReference type="Pfam" id="PF00672">
    <property type="entry name" value="HAMP"/>
    <property type="match status" value="1"/>
</dbReference>
<proteinExistence type="predicted"/>
<protein>
    <recommendedName>
        <fullName evidence="3">histidine kinase</fullName>
        <ecNumber evidence="3">2.7.13.3</ecNumber>
    </recommendedName>
</protein>
<dbReference type="SMART" id="SM00388">
    <property type="entry name" value="HisKA"/>
    <property type="match status" value="1"/>
</dbReference>
<comment type="catalytic activity">
    <reaction evidence="1">
        <text>ATP + protein L-histidine = ADP + protein N-phospho-L-histidine.</text>
        <dbReference type="EC" id="2.7.13.3"/>
    </reaction>
</comment>
<dbReference type="PROSITE" id="PS50109">
    <property type="entry name" value="HIS_KIN"/>
    <property type="match status" value="1"/>
</dbReference>
<dbReference type="Gene3D" id="6.10.340.10">
    <property type="match status" value="1"/>
</dbReference>
<dbReference type="InterPro" id="IPR003661">
    <property type="entry name" value="HisK_dim/P_dom"/>
</dbReference>
<keyword evidence="5" id="KW-0808">Transferase</keyword>
<dbReference type="InterPro" id="IPR004358">
    <property type="entry name" value="Sig_transdc_His_kin-like_C"/>
</dbReference>
<gene>
    <name evidence="14" type="ORF">SAMN05216272_109107</name>
</gene>
<evidence type="ECO:0000256" key="2">
    <source>
        <dbReference type="ARBA" id="ARBA00004370"/>
    </source>
</evidence>
<dbReference type="Proteomes" id="UP000199636">
    <property type="component" value="Unassembled WGS sequence"/>
</dbReference>
<dbReference type="EC" id="2.7.13.3" evidence="3"/>
<evidence type="ECO:0000259" key="13">
    <source>
        <dbReference type="PROSITE" id="PS50885"/>
    </source>
</evidence>
<feature type="domain" description="HAMP" evidence="13">
    <location>
        <begin position="156"/>
        <end position="210"/>
    </location>
</feature>
<feature type="transmembrane region" description="Helical" evidence="11">
    <location>
        <begin position="12"/>
        <end position="37"/>
    </location>
</feature>
<evidence type="ECO:0000256" key="5">
    <source>
        <dbReference type="ARBA" id="ARBA00022679"/>
    </source>
</evidence>
<dbReference type="AlphaFoldDB" id="A0A1G8KMC3"/>
<name>A0A1G8KMC3_9PSED</name>
<dbReference type="Pfam" id="PF02518">
    <property type="entry name" value="HATPase_c"/>
    <property type="match status" value="1"/>
</dbReference>
<dbReference type="CDD" id="cd00082">
    <property type="entry name" value="HisKA"/>
    <property type="match status" value="1"/>
</dbReference>